<comment type="caution">
    <text evidence="1">The sequence shown here is derived from an EMBL/GenBank/DDBJ whole genome shotgun (WGS) entry which is preliminary data.</text>
</comment>
<dbReference type="Pfam" id="PF00095">
    <property type="entry name" value="WAP"/>
    <property type="match status" value="1"/>
</dbReference>
<dbReference type="EMBL" id="CACRXK020001677">
    <property type="protein sequence ID" value="CAB3990529.1"/>
    <property type="molecule type" value="Genomic_DNA"/>
</dbReference>
<dbReference type="PROSITE" id="PS51390">
    <property type="entry name" value="WAP"/>
    <property type="match status" value="1"/>
</dbReference>
<protein>
    <submittedName>
        <fullName evidence="1">---NA</fullName>
    </submittedName>
</protein>
<keyword evidence="2" id="KW-1185">Reference proteome</keyword>
<dbReference type="Proteomes" id="UP001152795">
    <property type="component" value="Unassembled WGS sequence"/>
</dbReference>
<accession>A0A6S7GLE9</accession>
<feature type="non-terminal residue" evidence="1">
    <location>
        <position position="1"/>
    </location>
</feature>
<dbReference type="OrthoDB" id="6060011at2759"/>
<gene>
    <name evidence="1" type="ORF">PACLA_8A089275</name>
</gene>
<organism evidence="1 2">
    <name type="scientific">Paramuricea clavata</name>
    <name type="common">Red gorgonian</name>
    <name type="synonym">Violescent sea-whip</name>
    <dbReference type="NCBI Taxonomy" id="317549"/>
    <lineage>
        <taxon>Eukaryota</taxon>
        <taxon>Metazoa</taxon>
        <taxon>Cnidaria</taxon>
        <taxon>Anthozoa</taxon>
        <taxon>Octocorallia</taxon>
        <taxon>Malacalcyonacea</taxon>
        <taxon>Plexauridae</taxon>
        <taxon>Paramuricea</taxon>
    </lineage>
</organism>
<dbReference type="GO" id="GO:0005576">
    <property type="term" value="C:extracellular region"/>
    <property type="evidence" value="ECO:0007669"/>
    <property type="project" value="InterPro"/>
</dbReference>
<dbReference type="GO" id="GO:0030414">
    <property type="term" value="F:peptidase inhibitor activity"/>
    <property type="evidence" value="ECO:0007669"/>
    <property type="project" value="InterPro"/>
</dbReference>
<proteinExistence type="predicted"/>
<dbReference type="Gene3D" id="4.10.75.10">
    <property type="entry name" value="Elafin-like"/>
    <property type="match status" value="1"/>
</dbReference>
<evidence type="ECO:0000313" key="2">
    <source>
        <dbReference type="Proteomes" id="UP001152795"/>
    </source>
</evidence>
<sequence>LTGRGSGPIWTTPSLMVGNSAKSSGQRSKLLAKVGKCPTAPAMPECPLVPIKLCSFDGECLLNQKCCDDGCFGLKCQEP</sequence>
<dbReference type="SUPFAM" id="SSF57256">
    <property type="entry name" value="Elafin-like"/>
    <property type="match status" value="1"/>
</dbReference>
<dbReference type="InterPro" id="IPR008197">
    <property type="entry name" value="WAP_dom"/>
</dbReference>
<evidence type="ECO:0000313" key="1">
    <source>
        <dbReference type="EMBL" id="CAB3990529.1"/>
    </source>
</evidence>
<dbReference type="AlphaFoldDB" id="A0A6S7GLE9"/>
<name>A0A6S7GLE9_PARCT</name>
<reference evidence="1" key="1">
    <citation type="submission" date="2020-04" db="EMBL/GenBank/DDBJ databases">
        <authorList>
            <person name="Alioto T."/>
            <person name="Alioto T."/>
            <person name="Gomez Garrido J."/>
        </authorList>
    </citation>
    <scope>NUCLEOTIDE SEQUENCE</scope>
    <source>
        <strain evidence="1">A484AB</strain>
    </source>
</reference>
<dbReference type="InterPro" id="IPR036645">
    <property type="entry name" value="Elafin-like_sf"/>
</dbReference>